<dbReference type="RefSeq" id="WP_230842108.1">
    <property type="nucleotide sequence ID" value="NZ_CP063845.1"/>
</dbReference>
<dbReference type="EMBL" id="CP063845">
    <property type="protein sequence ID" value="UFP95007.1"/>
    <property type="molecule type" value="Genomic_DNA"/>
</dbReference>
<proteinExistence type="predicted"/>
<organism evidence="1 2">
    <name type="scientific">Gloeobacter morelensis MG652769</name>
    <dbReference type="NCBI Taxonomy" id="2781736"/>
    <lineage>
        <taxon>Bacteria</taxon>
        <taxon>Bacillati</taxon>
        <taxon>Cyanobacteriota</taxon>
        <taxon>Cyanophyceae</taxon>
        <taxon>Gloeobacterales</taxon>
        <taxon>Gloeobacteraceae</taxon>
        <taxon>Gloeobacter</taxon>
        <taxon>Gloeobacter morelensis</taxon>
    </lineage>
</organism>
<dbReference type="Proteomes" id="UP001054846">
    <property type="component" value="Chromosome"/>
</dbReference>
<accession>A0ABY3PMW7</accession>
<protein>
    <submittedName>
        <fullName evidence="1">Uncharacterized protein</fullName>
    </submittedName>
</protein>
<sequence>MDILLNILIIAVIAVICLAAFSGMGSGLAFASRWSDLADRYQTKQKPPDGLAGFQFGMVGLVPYNGLLKVGVAEGGLYVASSVFLWPSHPPLFIPWCEIRSVKKVDNLLYRAYLLTVGSPQVGTLLLPRGSLASAKEMLDVKLE</sequence>
<evidence type="ECO:0000313" key="2">
    <source>
        <dbReference type="Proteomes" id="UP001054846"/>
    </source>
</evidence>
<evidence type="ECO:0000313" key="1">
    <source>
        <dbReference type="EMBL" id="UFP95007.1"/>
    </source>
</evidence>
<name>A0ABY3PMW7_9CYAN</name>
<reference evidence="1 2" key="1">
    <citation type="journal article" date="2021" name="Genome Biol. Evol.">
        <title>Complete Genome Sequencing of a Novel Gloeobacter Species from a Waterfall Cave in Mexico.</title>
        <authorList>
            <person name="Saw J.H."/>
            <person name="Cardona T."/>
            <person name="Montejano G."/>
        </authorList>
    </citation>
    <scope>NUCLEOTIDE SEQUENCE [LARGE SCALE GENOMIC DNA]</scope>
    <source>
        <strain evidence="1">MG652769</strain>
    </source>
</reference>
<keyword evidence="2" id="KW-1185">Reference proteome</keyword>
<gene>
    <name evidence="1" type="ORF">ISF26_01800</name>
</gene>